<dbReference type="Pfam" id="PF14365">
    <property type="entry name" value="Neprosin_AP"/>
    <property type="match status" value="1"/>
</dbReference>
<proteinExistence type="predicted"/>
<dbReference type="EnsemblPlants" id="Kaladp0102s0130.1.v1.1">
    <property type="protein sequence ID" value="Kaladp0102s0130.1.v1.1"/>
    <property type="gene ID" value="Kaladp0102s0130.v1.1"/>
</dbReference>
<dbReference type="OMA" id="DFGRKNP"/>
<dbReference type="Gramene" id="Kaladp0102s0130.1.v1.1">
    <property type="protein sequence ID" value="Kaladp0102s0130.1.v1.1"/>
    <property type="gene ID" value="Kaladp0102s0130.v1.1"/>
</dbReference>
<dbReference type="Pfam" id="PF03080">
    <property type="entry name" value="Neprosin"/>
    <property type="match status" value="1"/>
</dbReference>
<reference evidence="2" key="1">
    <citation type="submission" date="2021-01" db="UniProtKB">
        <authorList>
            <consortium name="EnsemblPlants"/>
        </authorList>
    </citation>
    <scope>IDENTIFICATION</scope>
</reference>
<evidence type="ECO:0000313" key="2">
    <source>
        <dbReference type="EnsemblPlants" id="Kaladp0102s0130.1.v1.1"/>
    </source>
</evidence>
<dbReference type="InterPro" id="IPR053168">
    <property type="entry name" value="Glutamic_endopeptidase"/>
</dbReference>
<dbReference type="AlphaFoldDB" id="A0A7N1A7J8"/>
<dbReference type="PROSITE" id="PS52045">
    <property type="entry name" value="NEPROSIN_PEP_CD"/>
    <property type="match status" value="1"/>
</dbReference>
<dbReference type="PANTHER" id="PTHR31589">
    <property type="entry name" value="PROTEIN, PUTATIVE (DUF239)-RELATED-RELATED"/>
    <property type="match status" value="1"/>
</dbReference>
<evidence type="ECO:0000313" key="3">
    <source>
        <dbReference type="Proteomes" id="UP000594263"/>
    </source>
</evidence>
<protein>
    <recommendedName>
        <fullName evidence="1">Neprosin PEP catalytic domain-containing protein</fullName>
    </recommendedName>
</protein>
<dbReference type="InterPro" id="IPR004314">
    <property type="entry name" value="Neprosin"/>
</dbReference>
<evidence type="ECO:0000259" key="1">
    <source>
        <dbReference type="PROSITE" id="PS52045"/>
    </source>
</evidence>
<dbReference type="PANTHER" id="PTHR31589:SF111">
    <property type="entry name" value="NEPROSIN DOMAIN-CONTAINING PROTEIN"/>
    <property type="match status" value="1"/>
</dbReference>
<feature type="domain" description="Neprosin PEP catalytic" evidence="1">
    <location>
        <begin position="77"/>
        <end position="311"/>
    </location>
</feature>
<keyword evidence="3" id="KW-1185">Reference proteome</keyword>
<accession>A0A7N1A7J8</accession>
<organism evidence="2 3">
    <name type="scientific">Kalanchoe fedtschenkoi</name>
    <name type="common">Lavender scallops</name>
    <name type="synonym">South American air plant</name>
    <dbReference type="NCBI Taxonomy" id="63787"/>
    <lineage>
        <taxon>Eukaryota</taxon>
        <taxon>Viridiplantae</taxon>
        <taxon>Streptophyta</taxon>
        <taxon>Embryophyta</taxon>
        <taxon>Tracheophyta</taxon>
        <taxon>Spermatophyta</taxon>
        <taxon>Magnoliopsida</taxon>
        <taxon>eudicotyledons</taxon>
        <taxon>Gunneridae</taxon>
        <taxon>Pentapetalae</taxon>
        <taxon>Saxifragales</taxon>
        <taxon>Crassulaceae</taxon>
        <taxon>Kalanchoe</taxon>
    </lineage>
</organism>
<dbReference type="InterPro" id="IPR025521">
    <property type="entry name" value="Neprosin_propep"/>
</dbReference>
<dbReference type="Proteomes" id="UP000594263">
    <property type="component" value="Unplaced"/>
</dbReference>
<name>A0A7N1A7J8_KALFE</name>
<sequence>MSSGENTFKSNSVTPENEVRQVWQKYGSCPEGTIPIRRVNEEALLKSNSSIADYGRKPARISHPELKLENRTKDSVSLLSPNTSVAILLTTSLSYTGGKADMEVWNPYVDKDDEYSLSQIAIQNSRLETVQSGWAGDTSSMEGCFDLTCPGFVQVSRRIALGGARDLNDIPIPGGLGRVLTLWIEKDVITSNWWVRTGADQENVGYFPANLFSGLGQTADRVEWGGEVHSKQVGDVRPHTQTAMGNGEVATGASSSGSMKIIRIRTNDPTWVIPGWADAHSDEWDCYRAVYNKLPEPEFYFGGPGRNPVCP</sequence>